<dbReference type="Pfam" id="PF16170">
    <property type="entry name" value="DUF4873"/>
    <property type="match status" value="1"/>
</dbReference>
<dbReference type="InterPro" id="IPR036188">
    <property type="entry name" value="FAD/NAD-bd_sf"/>
</dbReference>
<protein>
    <submittedName>
        <fullName evidence="2">DUF4873 domain-containing protein</fullName>
    </submittedName>
</protein>
<name>A0ABS6AVI6_9NOCA</name>
<reference evidence="2 3" key="1">
    <citation type="submission" date="2021-06" db="EMBL/GenBank/DDBJ databases">
        <title>Actinomycetes sequencing.</title>
        <authorList>
            <person name="Shan Q."/>
        </authorList>
    </citation>
    <scope>NUCLEOTIDE SEQUENCE [LARGE SCALE GENOMIC DNA]</scope>
    <source>
        <strain evidence="2 3">NEAU-G5</strain>
    </source>
</reference>
<accession>A0ABS6AVI6</accession>
<dbReference type="EMBL" id="JAHKNI010000003">
    <property type="protein sequence ID" value="MBU3062043.1"/>
    <property type="molecule type" value="Genomic_DNA"/>
</dbReference>
<evidence type="ECO:0000313" key="3">
    <source>
        <dbReference type="Proteomes" id="UP000733379"/>
    </source>
</evidence>
<evidence type="ECO:0000259" key="1">
    <source>
        <dbReference type="Pfam" id="PF16170"/>
    </source>
</evidence>
<keyword evidence="3" id="KW-1185">Reference proteome</keyword>
<gene>
    <name evidence="2" type="ORF">KO481_10970</name>
</gene>
<sequence>MTDGRCYRPRLVIAAVGPHLADIPVTGPDGLVLHDMWRDGPASFLGVVVHGLPNLFLTGLDCGGAGIAVQARYIRQCVLLMRRTASTRIEVRAATQHEFVRRMNSAPLAASRNSAARRIVSVHRALRRPHRRHFDLTVAADREPAHEYSGPATLDAPGAEVAVTVTLNGHPDPIDGRYHWYGRVSGPDPAALPDPGRGLVQLTLPGRAPAAATLQERDTWGNLRIVGVGNPPYPLASVESY</sequence>
<evidence type="ECO:0000313" key="2">
    <source>
        <dbReference type="EMBL" id="MBU3062043.1"/>
    </source>
</evidence>
<dbReference type="Proteomes" id="UP000733379">
    <property type="component" value="Unassembled WGS sequence"/>
</dbReference>
<comment type="caution">
    <text evidence="2">The sequence shown here is derived from an EMBL/GenBank/DDBJ whole genome shotgun (WGS) entry which is preliminary data.</text>
</comment>
<proteinExistence type="predicted"/>
<dbReference type="InterPro" id="IPR032371">
    <property type="entry name" value="DUF4873"/>
</dbReference>
<organism evidence="2 3">
    <name type="scientific">Nocardia albiluteola</name>
    <dbReference type="NCBI Taxonomy" id="2842303"/>
    <lineage>
        <taxon>Bacteria</taxon>
        <taxon>Bacillati</taxon>
        <taxon>Actinomycetota</taxon>
        <taxon>Actinomycetes</taxon>
        <taxon>Mycobacteriales</taxon>
        <taxon>Nocardiaceae</taxon>
        <taxon>Nocardia</taxon>
    </lineage>
</organism>
<dbReference type="Gene3D" id="3.50.50.60">
    <property type="entry name" value="FAD/NAD(P)-binding domain"/>
    <property type="match status" value="1"/>
</dbReference>
<feature type="domain" description="DUF4873" evidence="1">
    <location>
        <begin position="146"/>
        <end position="234"/>
    </location>
</feature>